<reference evidence="1" key="2">
    <citation type="submission" date="2020-07" db="EMBL/GenBank/DDBJ databases">
        <authorList>
            <person name="Vera ALvarez R."/>
            <person name="Arias-Moreno D.M."/>
            <person name="Jimenez-Jacinto V."/>
            <person name="Jimenez-Bremont J.F."/>
            <person name="Swaminathan K."/>
            <person name="Moose S.P."/>
            <person name="Guerrero-Gonzalez M.L."/>
            <person name="Marino-Ramirez L."/>
            <person name="Landsman D."/>
            <person name="Rodriguez-Kessler M."/>
            <person name="Delgado-Sanchez P."/>
        </authorList>
    </citation>
    <scope>NUCLEOTIDE SEQUENCE</scope>
    <source>
        <tissue evidence="1">Cladode</tissue>
    </source>
</reference>
<dbReference type="InterPro" id="IPR023214">
    <property type="entry name" value="HAD_sf"/>
</dbReference>
<dbReference type="EC" id="3.1.3.58" evidence="1"/>
<dbReference type="SUPFAM" id="SSF56784">
    <property type="entry name" value="HAD-like"/>
    <property type="match status" value="1"/>
</dbReference>
<dbReference type="Pfam" id="PF13419">
    <property type="entry name" value="HAD_2"/>
    <property type="match status" value="1"/>
</dbReference>
<dbReference type="PANTHER" id="PTHR47858:SF2">
    <property type="entry name" value="HALOACID DEHALOGENASE-LIKE HYDROLASE (HAD) SUPERFAMILY PROTEIN"/>
    <property type="match status" value="1"/>
</dbReference>
<organism evidence="1">
    <name type="scientific">Opuntia streptacantha</name>
    <name type="common">Prickly pear cactus</name>
    <name type="synonym">Opuntia cardona</name>
    <dbReference type="NCBI Taxonomy" id="393608"/>
    <lineage>
        <taxon>Eukaryota</taxon>
        <taxon>Viridiplantae</taxon>
        <taxon>Streptophyta</taxon>
        <taxon>Embryophyta</taxon>
        <taxon>Tracheophyta</taxon>
        <taxon>Spermatophyta</taxon>
        <taxon>Magnoliopsida</taxon>
        <taxon>eudicotyledons</taxon>
        <taxon>Gunneridae</taxon>
        <taxon>Pentapetalae</taxon>
        <taxon>Caryophyllales</taxon>
        <taxon>Cactineae</taxon>
        <taxon>Cactaceae</taxon>
        <taxon>Opuntioideae</taxon>
        <taxon>Opuntia</taxon>
    </lineage>
</organism>
<dbReference type="CDD" id="cd07505">
    <property type="entry name" value="HAD_BPGM-like"/>
    <property type="match status" value="1"/>
</dbReference>
<dbReference type="PANTHER" id="PTHR47858">
    <property type="entry name" value="HALOACID DEHALOGENASE-LIKE HYDROLASE (HAD) SUPERFAMILY PROTEIN"/>
    <property type="match status" value="1"/>
</dbReference>
<accession>A0A7C9CLR1</accession>
<name>A0A7C9CLR1_OPUST</name>
<dbReference type="AlphaFoldDB" id="A0A7C9CLR1"/>
<dbReference type="InterPro" id="IPR036412">
    <property type="entry name" value="HAD-like_sf"/>
</dbReference>
<reference evidence="1" key="1">
    <citation type="journal article" date="2013" name="J. Plant Res.">
        <title>Effect of fungi and light on seed germination of three Opuntia species from semiarid lands of central Mexico.</title>
        <authorList>
            <person name="Delgado-Sanchez P."/>
            <person name="Jimenez-Bremont J.F."/>
            <person name="Guerrero-Gonzalez Mde L."/>
            <person name="Flores J."/>
        </authorList>
    </citation>
    <scope>NUCLEOTIDE SEQUENCE</scope>
    <source>
        <tissue evidence="1">Cladode</tissue>
    </source>
</reference>
<dbReference type="InterPro" id="IPR041492">
    <property type="entry name" value="HAD_2"/>
</dbReference>
<keyword evidence="1" id="KW-0378">Hydrolase</keyword>
<dbReference type="EMBL" id="GISG01031748">
    <property type="protein sequence ID" value="MBA4620782.1"/>
    <property type="molecule type" value="Transcribed_RNA"/>
</dbReference>
<protein>
    <submittedName>
        <fullName evidence="1">Sugar-terminal-phosphatase</fullName>
        <ecNumber evidence="1">3.1.3.58</ecNumber>
    </submittedName>
</protein>
<evidence type="ECO:0000313" key="1">
    <source>
        <dbReference type="EMBL" id="MBA4620782.1"/>
    </source>
</evidence>
<dbReference type="GO" id="GO:0050309">
    <property type="term" value="F:sugar-terminal-phosphatase activity"/>
    <property type="evidence" value="ECO:0007669"/>
    <property type="project" value="UniProtKB-EC"/>
</dbReference>
<dbReference type="Gene3D" id="3.40.50.1000">
    <property type="entry name" value="HAD superfamily/HAD-like"/>
    <property type="match status" value="1"/>
</dbReference>
<proteinExistence type="predicted"/>
<sequence>MECCNCNFMRTSVVIPARPSSSSGFYDSQFPSIVKISRLKQRKPLKQRLLIRNACGFDSNGLPSLPGNFFTEEAIGAEYGEGFETFRTDGPLKVDVDFLNDRLQEGFLQRIRYAMKPDEAFGLIFSWDNVVADTRALKLNAWKQLAFEQGKEIPEDADTQRLILCANPHHVLTKIMKCENAESDADTLKLRLSQLYYENLLKLDKPVEGMEEWLEAVSNARIPCAVVSNLDRRNLVEALERMGIKHYFQAIVSEEDGMEAIAHRFLSAAVKLDRKPSKCIVFEDDPRGVTAAHNCTMMAVALIGTHPAYDLVQADLAVGSFNELSVINLRRLFAHKGSNFMDLQKQVIERTPPKRRLTTDTIF</sequence>
<dbReference type="Gene3D" id="1.10.150.240">
    <property type="entry name" value="Putative phosphatase, domain 2"/>
    <property type="match status" value="1"/>
</dbReference>
<dbReference type="InterPro" id="IPR023198">
    <property type="entry name" value="PGP-like_dom2"/>
</dbReference>